<sequence length="75" mass="8052">MEVKIGVAEGTRELTLNSGQSQEEVEKLVSDALATTDGHLRIDDDKGRRYIVPAAKVAYVEIGAPETHRVGFGVG</sequence>
<evidence type="ECO:0008006" key="3">
    <source>
        <dbReference type="Google" id="ProtNLM"/>
    </source>
</evidence>
<protein>
    <recommendedName>
        <fullName evidence="3">ATP-binding protein</fullName>
    </recommendedName>
</protein>
<accession>A0A1H1H2I0</accession>
<organism evidence="1 2">
    <name type="scientific">Actinopolyspora saharensis</name>
    <dbReference type="NCBI Taxonomy" id="995062"/>
    <lineage>
        <taxon>Bacteria</taxon>
        <taxon>Bacillati</taxon>
        <taxon>Actinomycetota</taxon>
        <taxon>Actinomycetes</taxon>
        <taxon>Actinopolysporales</taxon>
        <taxon>Actinopolysporaceae</taxon>
        <taxon>Actinopolyspora</taxon>
    </lineage>
</organism>
<evidence type="ECO:0000313" key="2">
    <source>
        <dbReference type="Proteomes" id="UP000199301"/>
    </source>
</evidence>
<dbReference type="OrthoDB" id="3268468at2"/>
<proteinExistence type="predicted"/>
<evidence type="ECO:0000313" key="1">
    <source>
        <dbReference type="EMBL" id="SDR19599.1"/>
    </source>
</evidence>
<dbReference type="Proteomes" id="UP000199301">
    <property type="component" value="Unassembled WGS sequence"/>
</dbReference>
<dbReference type="AlphaFoldDB" id="A0A1H1H2I0"/>
<gene>
    <name evidence="1" type="ORF">SAMN04489718_4064</name>
</gene>
<dbReference type="InterPro" id="IPR021456">
    <property type="entry name" value="DUF3107"/>
</dbReference>
<name>A0A1H1H2I0_9ACTN</name>
<dbReference type="Pfam" id="PF11305">
    <property type="entry name" value="DUF3107"/>
    <property type="match status" value="1"/>
</dbReference>
<dbReference type="EMBL" id="FNKO01000002">
    <property type="protein sequence ID" value="SDR19599.1"/>
    <property type="molecule type" value="Genomic_DNA"/>
</dbReference>
<dbReference type="STRING" id="995062.SAMN04489718_4064"/>
<keyword evidence="2" id="KW-1185">Reference proteome</keyword>
<reference evidence="2" key="1">
    <citation type="submission" date="2016-10" db="EMBL/GenBank/DDBJ databases">
        <authorList>
            <person name="Varghese N."/>
            <person name="Submissions S."/>
        </authorList>
    </citation>
    <scope>NUCLEOTIDE SEQUENCE [LARGE SCALE GENOMIC DNA]</scope>
    <source>
        <strain evidence="2">DSM 45459</strain>
    </source>
</reference>
<dbReference type="RefSeq" id="WP_092526902.1">
    <property type="nucleotide sequence ID" value="NZ_FNKO01000002.1"/>
</dbReference>